<evidence type="ECO:0000256" key="1">
    <source>
        <dbReference type="ARBA" id="ARBA00004496"/>
    </source>
</evidence>
<dbReference type="GO" id="GO:0008270">
    <property type="term" value="F:zinc ion binding"/>
    <property type="evidence" value="ECO:0007669"/>
    <property type="project" value="UniProtKB-KW"/>
</dbReference>
<dbReference type="Pfam" id="PF13086">
    <property type="entry name" value="AAA_11"/>
    <property type="match status" value="1"/>
</dbReference>
<dbReference type="Pfam" id="PF20173">
    <property type="entry name" value="ZnF_RZ-type"/>
    <property type="match status" value="1"/>
</dbReference>
<accession>A0A9W9CI27</accession>
<sequence length="1642" mass="184449">MPLGYRLGDFFQQAFELVESGVETLQEVVTLLTSEGGLLRIDELLDQPFSSLSPSQLARVIDKQLLPFLKIFTHAKVLGSILLRARVITLYNVLYASNGTGERAISLFAMLATHFSNRAIIHTSDQDYEDGKNDGEIMEAIDTILAALSMLVDVNTAGQIDTGFIAIAEAFATLLNGLPESVVYQTRNARKNLERLQQRLSVGQNIPNSHRTRRHVGARAAFQLARDMPGELSEQGPRHDNDFVHISDISILPTLQEIQSPRNEYLPLANPREWHFGGIHGLVDRQFRLLREDTVGQIREAAKIELERLQNPNRQADNSGLKRQSARTHVYHDVEIITAEFDEYHGAQVVMRFPQIQAKRQQTVASCKEWWNSSRRLGPDALICLLSSEGSATFFVVALQEKRPTRLQTEFNLFSDPDHAYVVAKPVDHFVLHSILSQALAETLSVQQSLVEFPGILLPAFEPTLKALQRMSENIDMPFPYILAPMSTSNGGEREFDIAQPTYATKPGFRFDLSSITHDNTPLSFIPGQDIARAADRLAERSTLDHGQAVAVISCLARSFAIVQGPPGTGKSYTGVQLIRVSLANKAATKIGPILVCTQTNHALDAILERSIDDGVDNIVRIGGQSKSERVKDVNLRVLATQLDLTKTERSTRWELTIKVKEESAEIDALLGAFTSICTQPAVEDHLYKHHPIYHAQLFSSVDDEGYTLVRRSKETILESWLRGSFPGSWRPRGLADLCDVNLHHMSMVERWVVFNSWSAEMKYELDEKLDHALTSYDETKKRLNDITTELNLRVLQQANIIGVTTSGLARNLELLRGVNAKVLICEEAGEVLEAHMLTALLPSVEHCMLIGDHQQLRPQVQNFDLTSESRSGGQYALDVSLFERLVKPQDLFAQPLPLSTLEVQRRMHPSISQLVRETQYPRLRDDPSVSSYPEVVGMRHRLFWMHHEELEDDKSDGDLTSRTNSFEVNMVMALVKHLTQQGVYMPTDIAVLTPYLGQLRKLRKRLGSTHSILLNDRDVDELAKDATCDDDDPTSHSDSDQTTVIKGTLSQAIRLATVDNFQGEEAKVVIVSLVRSNVKNNPGFLKTPNRINVLLSRAQHGMYIFGNMNTTESVPMWHDVMEILRRDDNTGDALELCCPRHQDAPMFVKTPSDFVRLSPEAGCPSVCGEECPDAKYCQRHASEEVKGMQADLLMFTPYKDIDLDTDPCIFTSCGHIFTIDTLDGTMGMQDHYRVDPFTGRYTGLKSSAEPFSNEDSKPCPECRGSLRNLARYGRIVRRAMLDESAKKLTTWSNRRHQDLATQLANLEGELMGSADFPRKVNQVIVLVGSIDSQIMSIKKLKTTKRYGRMYALIAEITQFAQKVNKDEQPYQVVHDLVEVARRRAMPASITKFEFSSNELQLRDYLQATNLLIRSYLILLGDVISVHEKTPAGARGSLRVDFLENRILCDKVIAEAMESKSICQEVEAQIHWAKFAAMECGTMEAIEEVDDSELLQKLHILREDAKTRLDLVESICAQRAENSRTRRHLTPFERIDQRDDMPQNPMDIFIDEAAEVRRMLCESLASSEMGMVVRAMAKEFRGTGHWYRCANGHPFTIGECGMPMELARCPECGSGVGGQSHRPTEGVTRAADIEERLIGMQL</sequence>
<dbReference type="InterPro" id="IPR045055">
    <property type="entry name" value="DNA2/NAM7-like"/>
</dbReference>
<dbReference type="CDD" id="cd17936">
    <property type="entry name" value="EEXXEc_NFX1"/>
    <property type="match status" value="1"/>
</dbReference>
<reference evidence="9" key="1">
    <citation type="submission" date="2022-10" db="EMBL/GenBank/DDBJ databases">
        <title>Tapping the CABI collections for fungal endophytes: first genome assemblies for Collariella, Neodidymelliopsis, Ascochyta clinopodiicola, Didymella pomorum, Didymosphaeria variabile, Neocosmospora piperis and Neocucurbitaria cava.</title>
        <authorList>
            <person name="Hill R."/>
        </authorList>
    </citation>
    <scope>NUCLEOTIDE SEQUENCE</scope>
    <source>
        <strain evidence="9">IMI 356814</strain>
    </source>
</reference>
<comment type="caution">
    <text evidence="9">The sequence shown here is derived from an EMBL/GenBank/DDBJ whole genome shotgun (WGS) entry which is preliminary data.</text>
</comment>
<evidence type="ECO:0000256" key="5">
    <source>
        <dbReference type="ARBA" id="ARBA00022806"/>
    </source>
</evidence>
<keyword evidence="5" id="KW-0347">Helicase</keyword>
<evidence type="ECO:0000256" key="2">
    <source>
        <dbReference type="ARBA" id="ARBA00022490"/>
    </source>
</evidence>
<evidence type="ECO:0000259" key="8">
    <source>
        <dbReference type="PROSITE" id="PS51981"/>
    </source>
</evidence>
<dbReference type="GO" id="GO:0031048">
    <property type="term" value="P:regulatory ncRNA-mediated heterochromatin formation"/>
    <property type="evidence" value="ECO:0007669"/>
    <property type="project" value="TreeGrafter"/>
</dbReference>
<dbReference type="InterPro" id="IPR041677">
    <property type="entry name" value="DNA2/NAM7_AAA_11"/>
</dbReference>
<dbReference type="FunFam" id="3.40.50.300:FF:001660">
    <property type="entry name" value="NF-X1 finger and helicase protein, putative"/>
    <property type="match status" value="1"/>
</dbReference>
<dbReference type="GO" id="GO:0005737">
    <property type="term" value="C:cytoplasm"/>
    <property type="evidence" value="ECO:0007669"/>
    <property type="project" value="UniProtKB-SubCell"/>
</dbReference>
<dbReference type="PANTHER" id="PTHR10887">
    <property type="entry name" value="DNA2/NAM7 HELICASE FAMILY"/>
    <property type="match status" value="1"/>
</dbReference>
<evidence type="ECO:0000256" key="3">
    <source>
        <dbReference type="ARBA" id="ARBA00022723"/>
    </source>
</evidence>
<comment type="subcellular location">
    <subcellularLocation>
        <location evidence="1">Cytoplasm</location>
    </subcellularLocation>
</comment>
<evidence type="ECO:0000256" key="7">
    <source>
        <dbReference type="ARBA" id="ARBA00022859"/>
    </source>
</evidence>
<dbReference type="CDD" id="cd18808">
    <property type="entry name" value="SF1_C_Upf1"/>
    <property type="match status" value="1"/>
</dbReference>
<dbReference type="GO" id="GO:0031380">
    <property type="term" value="C:nuclear RNA-directed RNA polymerase complex"/>
    <property type="evidence" value="ECO:0007669"/>
    <property type="project" value="TreeGrafter"/>
</dbReference>
<keyword evidence="2" id="KW-0963">Cytoplasm</keyword>
<dbReference type="InterPro" id="IPR041679">
    <property type="entry name" value="DNA2/NAM7-like_C"/>
</dbReference>
<organism evidence="9 10">
    <name type="scientific">Neocucurbitaria cava</name>
    <dbReference type="NCBI Taxonomy" id="798079"/>
    <lineage>
        <taxon>Eukaryota</taxon>
        <taxon>Fungi</taxon>
        <taxon>Dikarya</taxon>
        <taxon>Ascomycota</taxon>
        <taxon>Pezizomycotina</taxon>
        <taxon>Dothideomycetes</taxon>
        <taxon>Pleosporomycetidae</taxon>
        <taxon>Pleosporales</taxon>
        <taxon>Pleosporineae</taxon>
        <taxon>Cucurbitariaceae</taxon>
        <taxon>Neocucurbitaria</taxon>
    </lineage>
</organism>
<keyword evidence="6" id="KW-0862">Zinc</keyword>
<gene>
    <name evidence="9" type="ORF">N0V83_009712</name>
</gene>
<dbReference type="InterPro" id="IPR046439">
    <property type="entry name" value="ZF_RZ_dom"/>
</dbReference>
<name>A0A9W9CI27_9PLEO</name>
<keyword evidence="5" id="KW-0067">ATP-binding</keyword>
<dbReference type="InterPro" id="IPR027417">
    <property type="entry name" value="P-loop_NTPase"/>
</dbReference>
<dbReference type="PANTHER" id="PTHR10887:SF445">
    <property type="entry name" value="NFX1-TYPE ZINC FINGER-CONTAINING PROTEIN 1"/>
    <property type="match status" value="1"/>
</dbReference>
<keyword evidence="3" id="KW-0479">Metal-binding</keyword>
<feature type="domain" description="RZ-type" evidence="8">
    <location>
        <begin position="1564"/>
        <end position="1636"/>
    </location>
</feature>
<keyword evidence="5" id="KW-0378">Hydrolase</keyword>
<dbReference type="GO" id="GO:0004386">
    <property type="term" value="F:helicase activity"/>
    <property type="evidence" value="ECO:0007669"/>
    <property type="project" value="InterPro"/>
</dbReference>
<protein>
    <recommendedName>
        <fullName evidence="8">RZ-type domain-containing protein</fullName>
    </recommendedName>
</protein>
<proteinExistence type="predicted"/>
<evidence type="ECO:0000313" key="9">
    <source>
        <dbReference type="EMBL" id="KAJ4363419.1"/>
    </source>
</evidence>
<dbReference type="InterPro" id="IPR047187">
    <property type="entry name" value="SF1_C_Upf1"/>
</dbReference>
<dbReference type="EMBL" id="JAPEUY010000019">
    <property type="protein sequence ID" value="KAJ4363419.1"/>
    <property type="molecule type" value="Genomic_DNA"/>
</dbReference>
<evidence type="ECO:0000256" key="4">
    <source>
        <dbReference type="ARBA" id="ARBA00022771"/>
    </source>
</evidence>
<dbReference type="Gene3D" id="3.40.50.300">
    <property type="entry name" value="P-loop containing nucleotide triphosphate hydrolases"/>
    <property type="match status" value="2"/>
</dbReference>
<evidence type="ECO:0000256" key="6">
    <source>
        <dbReference type="ARBA" id="ARBA00022833"/>
    </source>
</evidence>
<keyword evidence="5" id="KW-0547">Nucleotide-binding</keyword>
<dbReference type="SUPFAM" id="SSF52540">
    <property type="entry name" value="P-loop containing nucleoside triphosphate hydrolases"/>
    <property type="match status" value="1"/>
</dbReference>
<evidence type="ECO:0000313" key="10">
    <source>
        <dbReference type="Proteomes" id="UP001140560"/>
    </source>
</evidence>
<dbReference type="Proteomes" id="UP001140560">
    <property type="component" value="Unassembled WGS sequence"/>
</dbReference>
<dbReference type="OrthoDB" id="2423195at2759"/>
<dbReference type="PROSITE" id="PS51981">
    <property type="entry name" value="ZF_RZ"/>
    <property type="match status" value="1"/>
</dbReference>
<keyword evidence="7" id="KW-0391">Immunity</keyword>
<dbReference type="Pfam" id="PF13087">
    <property type="entry name" value="AAA_12"/>
    <property type="match status" value="1"/>
</dbReference>
<keyword evidence="10" id="KW-1185">Reference proteome</keyword>
<keyword evidence="4" id="KW-0863">Zinc-finger</keyword>
<dbReference type="GO" id="GO:0002376">
    <property type="term" value="P:immune system process"/>
    <property type="evidence" value="ECO:0007669"/>
    <property type="project" value="UniProtKB-KW"/>
</dbReference>